<dbReference type="AlphaFoldDB" id="A0A7C8I1U7"/>
<name>A0A7C8I1U7_9PLEO</name>
<proteinExistence type="predicted"/>
<gene>
    <name evidence="1" type="ORF">BDV95DRAFT_610949</name>
</gene>
<dbReference type="Proteomes" id="UP000481861">
    <property type="component" value="Unassembled WGS sequence"/>
</dbReference>
<protein>
    <submittedName>
        <fullName evidence="1">Uncharacterized protein</fullName>
    </submittedName>
</protein>
<reference evidence="1 2" key="1">
    <citation type="submission" date="2020-01" db="EMBL/GenBank/DDBJ databases">
        <authorList>
            <consortium name="DOE Joint Genome Institute"/>
            <person name="Haridas S."/>
            <person name="Albert R."/>
            <person name="Binder M."/>
            <person name="Bloem J."/>
            <person name="Labutti K."/>
            <person name="Salamov A."/>
            <person name="Andreopoulos B."/>
            <person name="Baker S.E."/>
            <person name="Barry K."/>
            <person name="Bills G."/>
            <person name="Bluhm B.H."/>
            <person name="Cannon C."/>
            <person name="Castanera R."/>
            <person name="Culley D.E."/>
            <person name="Daum C."/>
            <person name="Ezra D."/>
            <person name="Gonzalez J.B."/>
            <person name="Henrissat B."/>
            <person name="Kuo A."/>
            <person name="Liang C."/>
            <person name="Lipzen A."/>
            <person name="Lutzoni F."/>
            <person name="Magnuson J."/>
            <person name="Mondo S."/>
            <person name="Nolan M."/>
            <person name="Ohm R."/>
            <person name="Pangilinan J."/>
            <person name="Park H.-J.H."/>
            <person name="Ramirez L."/>
            <person name="Alfaro M."/>
            <person name="Sun H."/>
            <person name="Tritt A."/>
            <person name="Yoshinaga Y."/>
            <person name="Zwiers L.-H.L."/>
            <person name="Turgeon B.G."/>
            <person name="Goodwin S.B."/>
            <person name="Spatafora J.W."/>
            <person name="Crous P.W."/>
            <person name="Grigoriev I.V."/>
        </authorList>
    </citation>
    <scope>NUCLEOTIDE SEQUENCE [LARGE SCALE GENOMIC DNA]</scope>
    <source>
        <strain evidence="1 2">CBS 611.86</strain>
    </source>
</reference>
<comment type="caution">
    <text evidence="1">The sequence shown here is derived from an EMBL/GenBank/DDBJ whole genome shotgun (WGS) entry which is preliminary data.</text>
</comment>
<dbReference type="OrthoDB" id="2157530at2759"/>
<sequence>MDVSTFFELLHMKAHPAFSHYKEVFEHHPRASTSTLEAASEEFWQDEETWTAWHFVHSLANGLSFATTESGLLGIVPPLTQPGDIVCVLDGFSLPVVLRKNDDHYVLVGACRVPQILDSLKGTVDIPEMLRDGRFTMEDFQEIQIR</sequence>
<keyword evidence="2" id="KW-1185">Reference proteome</keyword>
<evidence type="ECO:0000313" key="2">
    <source>
        <dbReference type="Proteomes" id="UP000481861"/>
    </source>
</evidence>
<dbReference type="EMBL" id="JAADJZ010000024">
    <property type="protein sequence ID" value="KAF2867066.1"/>
    <property type="molecule type" value="Genomic_DNA"/>
</dbReference>
<evidence type="ECO:0000313" key="1">
    <source>
        <dbReference type="EMBL" id="KAF2867066.1"/>
    </source>
</evidence>
<accession>A0A7C8I1U7</accession>
<dbReference type="Pfam" id="PF26639">
    <property type="entry name" value="Het-6_barrel"/>
    <property type="match status" value="1"/>
</dbReference>
<organism evidence="1 2">
    <name type="scientific">Massariosphaeria phaeospora</name>
    <dbReference type="NCBI Taxonomy" id="100035"/>
    <lineage>
        <taxon>Eukaryota</taxon>
        <taxon>Fungi</taxon>
        <taxon>Dikarya</taxon>
        <taxon>Ascomycota</taxon>
        <taxon>Pezizomycotina</taxon>
        <taxon>Dothideomycetes</taxon>
        <taxon>Pleosporomycetidae</taxon>
        <taxon>Pleosporales</taxon>
        <taxon>Pleosporales incertae sedis</taxon>
        <taxon>Massariosphaeria</taxon>
    </lineage>
</organism>